<dbReference type="SUPFAM" id="SSF52540">
    <property type="entry name" value="P-loop containing nucleoside triphosphate hydrolases"/>
    <property type="match status" value="1"/>
</dbReference>
<dbReference type="GO" id="GO:0008476">
    <property type="term" value="F:protein-tyrosine sulfotransferase activity"/>
    <property type="evidence" value="ECO:0007669"/>
    <property type="project" value="InterPro"/>
</dbReference>
<dbReference type="Pfam" id="PF13432">
    <property type="entry name" value="TPR_16"/>
    <property type="match status" value="1"/>
</dbReference>
<feature type="repeat" description="TPR" evidence="2">
    <location>
        <begin position="162"/>
        <end position="195"/>
    </location>
</feature>
<dbReference type="Proteomes" id="UP000237839">
    <property type="component" value="Unassembled WGS sequence"/>
</dbReference>
<reference evidence="4 5" key="1">
    <citation type="submission" date="2018-02" db="EMBL/GenBank/DDBJ databases">
        <title>Solimicrobium silvestre gen. nov., sp. nov., isolated from alpine forest soil.</title>
        <authorList>
            <person name="Margesin R."/>
            <person name="Albuquerque L."/>
            <person name="Zhang D.-C."/>
            <person name="Froufe H.J.C."/>
            <person name="Severino R."/>
            <person name="Roxo I."/>
            <person name="Egas C."/>
            <person name="Da Costa M.S."/>
        </authorList>
    </citation>
    <scope>NUCLEOTIDE SEQUENCE [LARGE SCALE GENOMIC DNA]</scope>
    <source>
        <strain evidence="4 5">S20-91</strain>
    </source>
</reference>
<dbReference type="PANTHER" id="PTHR12788">
    <property type="entry name" value="PROTEIN-TYROSINE SULFOTRANSFERASE 2"/>
    <property type="match status" value="1"/>
</dbReference>
<dbReference type="PROSITE" id="PS50005">
    <property type="entry name" value="TPR"/>
    <property type="match status" value="4"/>
</dbReference>
<dbReference type="Pfam" id="PF13424">
    <property type="entry name" value="TPR_12"/>
    <property type="match status" value="1"/>
</dbReference>
<dbReference type="AlphaFoldDB" id="A0A2S9H350"/>
<dbReference type="RefSeq" id="WP_105530686.1">
    <property type="nucleotide sequence ID" value="NZ_PUGF01000003.1"/>
</dbReference>
<dbReference type="EMBL" id="PUGF01000003">
    <property type="protein sequence ID" value="PRC94363.1"/>
    <property type="molecule type" value="Genomic_DNA"/>
</dbReference>
<keyword evidence="1 4" id="KW-0808">Transferase</keyword>
<dbReference type="InterPro" id="IPR027417">
    <property type="entry name" value="P-loop_NTPase"/>
</dbReference>
<gene>
    <name evidence="4" type="ORF">S2091_0984</name>
</gene>
<dbReference type="InterPro" id="IPR011990">
    <property type="entry name" value="TPR-like_helical_dom_sf"/>
</dbReference>
<dbReference type="InterPro" id="IPR019734">
    <property type="entry name" value="TPR_rpt"/>
</dbReference>
<accession>A0A2S9H350</accession>
<name>A0A2S9H350_9BURK</name>
<keyword evidence="2" id="KW-0802">TPR repeat</keyword>
<dbReference type="Pfam" id="PF13469">
    <property type="entry name" value="Sulfotransfer_3"/>
    <property type="match status" value="1"/>
</dbReference>
<dbReference type="InterPro" id="IPR026634">
    <property type="entry name" value="TPST-like"/>
</dbReference>
<feature type="compositionally biased region" description="Polar residues" evidence="3">
    <location>
        <begin position="13"/>
        <end position="22"/>
    </location>
</feature>
<feature type="repeat" description="TPR" evidence="2">
    <location>
        <begin position="60"/>
        <end position="93"/>
    </location>
</feature>
<dbReference type="Pfam" id="PF13414">
    <property type="entry name" value="TPR_11"/>
    <property type="match status" value="1"/>
</dbReference>
<dbReference type="PROSITE" id="PS50293">
    <property type="entry name" value="TPR_REGION"/>
    <property type="match status" value="1"/>
</dbReference>
<evidence type="ECO:0000256" key="3">
    <source>
        <dbReference type="SAM" id="MobiDB-lite"/>
    </source>
</evidence>
<feature type="region of interest" description="Disordered" evidence="3">
    <location>
        <begin position="1"/>
        <end position="22"/>
    </location>
</feature>
<sequence length="548" mass="62344">MHDEQSKLPNIPSIKTSDNLLASEPTTQEIDALVVLFTQRRYAEAETTAIALIARFPKHGFAWKALGTVHRRQGRKDEAVAALKNAAELMPEDAEAHNNLGNALREQGRSIDAETLYRHALELRPTYVEAHYNLGCVLKDQKRVEEAETQYRRALELNPDYVPAHNNLGNVLKEQGRLEEACASLETAITIKPNFIESHYSLSSLKTYHENDPHQDMLEALLGEVKAMPVEARIRYWFALGKMREDVGLYDASFAAYQEANRLQHALLPFDETADEAAHKRMMDVFSKEFLAQRARPIDIGKAPIFIVGMPRSGTSLLEQILSSYPGVFGAGELSDMSEVITAALPDAAFERFPDVVPDFSADDFKRLGEHYSERVARLAPTATHITDKMPANYYYVGMIYLMFPNAKIIHAMREPMDSCFSCYSRLFNMKNLAFSYDQGTLGRSYVRYIKLMRHWHEVLPPGTILDLRYEDMVADTEGQARRLLDYIGLPWNDQCLAFHENKRRVKTASAAQVRKPIYKTSLARWKRYEGHLGELFGLVKDYRDVGD</sequence>
<dbReference type="PANTHER" id="PTHR12788:SF10">
    <property type="entry name" value="PROTEIN-TYROSINE SULFOTRANSFERASE"/>
    <property type="match status" value="1"/>
</dbReference>
<dbReference type="SUPFAM" id="SSF48452">
    <property type="entry name" value="TPR-like"/>
    <property type="match status" value="1"/>
</dbReference>
<dbReference type="Gene3D" id="3.40.50.300">
    <property type="entry name" value="P-loop containing nucleotide triphosphate hydrolases"/>
    <property type="match status" value="1"/>
</dbReference>
<evidence type="ECO:0000256" key="1">
    <source>
        <dbReference type="ARBA" id="ARBA00022679"/>
    </source>
</evidence>
<proteinExistence type="predicted"/>
<comment type="caution">
    <text evidence="4">The sequence shown here is derived from an EMBL/GenBank/DDBJ whole genome shotgun (WGS) entry which is preliminary data.</text>
</comment>
<keyword evidence="5" id="KW-1185">Reference proteome</keyword>
<feature type="repeat" description="TPR" evidence="2">
    <location>
        <begin position="94"/>
        <end position="127"/>
    </location>
</feature>
<evidence type="ECO:0000256" key="2">
    <source>
        <dbReference type="PROSITE-ProRule" id="PRU00339"/>
    </source>
</evidence>
<feature type="repeat" description="TPR" evidence="2">
    <location>
        <begin position="128"/>
        <end position="161"/>
    </location>
</feature>
<dbReference type="Gene3D" id="1.25.40.10">
    <property type="entry name" value="Tetratricopeptide repeat domain"/>
    <property type="match status" value="4"/>
</dbReference>
<protein>
    <submittedName>
        <fullName evidence="4">Sulfotransferase domain</fullName>
    </submittedName>
</protein>
<dbReference type="OrthoDB" id="9766687at2"/>
<dbReference type="SMART" id="SM00028">
    <property type="entry name" value="TPR"/>
    <property type="match status" value="5"/>
</dbReference>
<evidence type="ECO:0000313" key="4">
    <source>
        <dbReference type="EMBL" id="PRC94363.1"/>
    </source>
</evidence>
<evidence type="ECO:0000313" key="5">
    <source>
        <dbReference type="Proteomes" id="UP000237839"/>
    </source>
</evidence>
<organism evidence="4 5">
    <name type="scientific">Solimicrobium silvestre</name>
    <dbReference type="NCBI Taxonomy" id="2099400"/>
    <lineage>
        <taxon>Bacteria</taxon>
        <taxon>Pseudomonadati</taxon>
        <taxon>Pseudomonadota</taxon>
        <taxon>Betaproteobacteria</taxon>
        <taxon>Burkholderiales</taxon>
        <taxon>Oxalobacteraceae</taxon>
        <taxon>Solimicrobium</taxon>
    </lineage>
</organism>